<dbReference type="Pfam" id="PF02458">
    <property type="entry name" value="Transferase"/>
    <property type="match status" value="1"/>
</dbReference>
<comment type="caution">
    <text evidence="3">The sequence shown here is derived from an EMBL/GenBank/DDBJ whole genome shotgun (WGS) entry which is preliminary data.</text>
</comment>
<keyword evidence="4" id="KW-1185">Reference proteome</keyword>
<sequence>MALTVTKSPPALIPPAGPTPGGSLPLSSIDKTAAVRVSVDFIQVFPADAPRDQAPLVATMREGFARALVHYYPVAGRIAEPVQGEPVVECTGEGVWFVEADASCSLEEARNLERPLSIPKEELLPRPPAHVRLEDTVLLAQVTKFTCGGFAVGICFSHLVFDGQGAAQFLKAVGEMARGLPEPSLKPIWERDAIPNPPKPPLGPPPSFTAFNFEKPVVEISLDSIKRVKDQVASETSQKCSTFDVVTAMIFKCRALAIGFAPDAEVRLGFAAGTRHLLNDKLSSVEGYYGNCVYPGGLTKTSQEVKEASLVEIVTAIREAKDALSTRFLDWMSGGAKENHYNVSLDYGTLIVTDWSHVGFNEVDYGFGEPGYVFTMNDDVNIVPSVVYLKPPKPKQGIRLVLQCVEAQHSAVFSEELQKLA</sequence>
<organism evidence="3 4">
    <name type="scientific">Lolium multiflorum</name>
    <name type="common">Italian ryegrass</name>
    <name type="synonym">Lolium perenne subsp. multiflorum</name>
    <dbReference type="NCBI Taxonomy" id="4521"/>
    <lineage>
        <taxon>Eukaryota</taxon>
        <taxon>Viridiplantae</taxon>
        <taxon>Streptophyta</taxon>
        <taxon>Embryophyta</taxon>
        <taxon>Tracheophyta</taxon>
        <taxon>Spermatophyta</taxon>
        <taxon>Magnoliopsida</taxon>
        <taxon>Liliopsida</taxon>
        <taxon>Poales</taxon>
        <taxon>Poaceae</taxon>
        <taxon>BOP clade</taxon>
        <taxon>Pooideae</taxon>
        <taxon>Poodae</taxon>
        <taxon>Poeae</taxon>
        <taxon>Poeae Chloroplast Group 2 (Poeae type)</taxon>
        <taxon>Loliodinae</taxon>
        <taxon>Loliinae</taxon>
        <taxon>Lolium</taxon>
    </lineage>
</organism>
<dbReference type="Gene3D" id="3.30.559.10">
    <property type="entry name" value="Chloramphenicol acetyltransferase-like domain"/>
    <property type="match status" value="2"/>
</dbReference>
<comment type="similarity">
    <text evidence="1">Belongs to the plant acyltransferase family.</text>
</comment>
<dbReference type="AlphaFoldDB" id="A0AAD8SXF3"/>
<evidence type="ECO:0000313" key="4">
    <source>
        <dbReference type="Proteomes" id="UP001231189"/>
    </source>
</evidence>
<dbReference type="InterPro" id="IPR023213">
    <property type="entry name" value="CAT-like_dom_sf"/>
</dbReference>
<evidence type="ECO:0000256" key="2">
    <source>
        <dbReference type="SAM" id="MobiDB-lite"/>
    </source>
</evidence>
<feature type="region of interest" description="Disordered" evidence="2">
    <location>
        <begin position="1"/>
        <end position="25"/>
    </location>
</feature>
<dbReference type="Proteomes" id="UP001231189">
    <property type="component" value="Unassembled WGS sequence"/>
</dbReference>
<dbReference type="PANTHER" id="PTHR31147">
    <property type="entry name" value="ACYL TRANSFERASE 4"/>
    <property type="match status" value="1"/>
</dbReference>
<dbReference type="EMBL" id="JAUUTY010000003">
    <property type="protein sequence ID" value="KAK1665660.1"/>
    <property type="molecule type" value="Genomic_DNA"/>
</dbReference>
<accession>A0AAD8SXF3</accession>
<gene>
    <name evidence="3" type="ORF">QYE76_053819</name>
</gene>
<dbReference type="PANTHER" id="PTHR31147:SF2">
    <property type="entry name" value="OS01G0615300 PROTEIN"/>
    <property type="match status" value="1"/>
</dbReference>
<proteinExistence type="inferred from homology"/>
<dbReference type="GO" id="GO:0016747">
    <property type="term" value="F:acyltransferase activity, transferring groups other than amino-acyl groups"/>
    <property type="evidence" value="ECO:0007669"/>
    <property type="project" value="UniProtKB-ARBA"/>
</dbReference>
<evidence type="ECO:0000256" key="1">
    <source>
        <dbReference type="ARBA" id="ARBA00009861"/>
    </source>
</evidence>
<name>A0AAD8SXF3_LOLMU</name>
<protein>
    <submittedName>
        <fullName evidence="3">Uncharacterized protein</fullName>
    </submittedName>
</protein>
<reference evidence="3" key="1">
    <citation type="submission" date="2023-07" db="EMBL/GenBank/DDBJ databases">
        <title>A chromosome-level genome assembly of Lolium multiflorum.</title>
        <authorList>
            <person name="Chen Y."/>
            <person name="Copetti D."/>
            <person name="Kolliker R."/>
            <person name="Studer B."/>
        </authorList>
    </citation>
    <scope>NUCLEOTIDE SEQUENCE</scope>
    <source>
        <strain evidence="3">02402/16</strain>
        <tissue evidence="3">Leaf</tissue>
    </source>
</reference>
<evidence type="ECO:0000313" key="3">
    <source>
        <dbReference type="EMBL" id="KAK1665660.1"/>
    </source>
</evidence>
<dbReference type="InterPro" id="IPR050898">
    <property type="entry name" value="Plant_acyltransferase"/>
</dbReference>